<dbReference type="AlphaFoldDB" id="A0A286GW33"/>
<gene>
    <name evidence="2" type="ORF">SAMN06269250_0147</name>
</gene>
<evidence type="ECO:0000313" key="3">
    <source>
        <dbReference type="Proteomes" id="UP000219452"/>
    </source>
</evidence>
<proteinExistence type="predicted"/>
<evidence type="ECO:0000259" key="1">
    <source>
        <dbReference type="Pfam" id="PF19493"/>
    </source>
</evidence>
<keyword evidence="3" id="KW-1185">Reference proteome</keyword>
<accession>A0A286GW33</accession>
<dbReference type="EMBL" id="OCNH01000010">
    <property type="protein sequence ID" value="SOD99755.1"/>
    <property type="molecule type" value="Genomic_DNA"/>
</dbReference>
<dbReference type="Proteomes" id="UP000219452">
    <property type="component" value="Unassembled WGS sequence"/>
</dbReference>
<feature type="domain" description="Trypsin-co-occurring" evidence="1">
    <location>
        <begin position="47"/>
        <end position="111"/>
    </location>
</feature>
<sequence>MKGIYEQFGDINVYVAPTSEISESNEVKLDEKKGGIKASTTSAGHSTEFRVGLKKAVGEIIRSFGKELNEYIDESSPNELEIEISISLSAGGWIIGVQTEGTAKVTMKWKKS</sequence>
<dbReference type="InterPro" id="IPR045794">
    <property type="entry name" value="Trypco1"/>
</dbReference>
<dbReference type="RefSeq" id="WP_097132147.1">
    <property type="nucleotide sequence ID" value="NZ_OCNH01000010.1"/>
</dbReference>
<dbReference type="Pfam" id="PF19493">
    <property type="entry name" value="Trypco1"/>
    <property type="match status" value="1"/>
</dbReference>
<evidence type="ECO:0000313" key="2">
    <source>
        <dbReference type="EMBL" id="SOD99755.1"/>
    </source>
</evidence>
<name>A0A286GW33_9BACT</name>
<reference evidence="3" key="1">
    <citation type="submission" date="2017-09" db="EMBL/GenBank/DDBJ databases">
        <authorList>
            <person name="Varghese N."/>
            <person name="Submissions S."/>
        </authorList>
    </citation>
    <scope>NUCLEOTIDE SEQUENCE [LARGE SCALE GENOMIC DNA]</scope>
    <source>
        <strain evidence="3">DSM 29961</strain>
    </source>
</reference>
<protein>
    <recommendedName>
        <fullName evidence="1">Trypsin-co-occurring domain-containing protein</fullName>
    </recommendedName>
</protein>
<organism evidence="2 3">
    <name type="scientific">Spirosoma fluviale</name>
    <dbReference type="NCBI Taxonomy" id="1597977"/>
    <lineage>
        <taxon>Bacteria</taxon>
        <taxon>Pseudomonadati</taxon>
        <taxon>Bacteroidota</taxon>
        <taxon>Cytophagia</taxon>
        <taxon>Cytophagales</taxon>
        <taxon>Cytophagaceae</taxon>
        <taxon>Spirosoma</taxon>
    </lineage>
</organism>